<keyword evidence="9" id="KW-0675">Receptor</keyword>
<feature type="chain" id="PRO_5025368219" evidence="13">
    <location>
        <begin position="16"/>
        <end position="882"/>
    </location>
</feature>
<evidence type="ECO:0000256" key="2">
    <source>
        <dbReference type="ARBA" id="ARBA00022475"/>
    </source>
</evidence>
<dbReference type="InParanoid" id="A0A671FEL0"/>
<protein>
    <submittedName>
        <fullName evidence="15">Fc receptor like 5</fullName>
    </submittedName>
</protein>
<keyword evidence="4 13" id="KW-0732">Signal</keyword>
<dbReference type="Proteomes" id="UP000472240">
    <property type="component" value="Chromosome 22"/>
</dbReference>
<proteinExistence type="predicted"/>
<dbReference type="PANTHER" id="PTHR11481">
    <property type="entry name" value="IMMUNOGLOBULIN FC RECEPTOR"/>
    <property type="match status" value="1"/>
</dbReference>
<evidence type="ECO:0000256" key="13">
    <source>
        <dbReference type="SAM" id="SignalP"/>
    </source>
</evidence>
<accession>A0A671FEL0</accession>
<keyword evidence="3 12" id="KW-0812">Transmembrane</keyword>
<keyword evidence="10" id="KW-0325">Glycoprotein</keyword>
<keyword evidence="11" id="KW-0393">Immunoglobulin domain</keyword>
<dbReference type="InterPro" id="IPR050488">
    <property type="entry name" value="Ig_Fc_receptor"/>
</dbReference>
<feature type="domain" description="Ig-like" evidence="14">
    <location>
        <begin position="101"/>
        <end position="183"/>
    </location>
</feature>
<sequence length="882" mass="95024">MPLWMSLLALASVSGQFATAPKPVISLQPPWTTAFQGESVLLTCNEFPINSPRETTWFYQNQGSQTSSTTPGNTRVVQETGKYQCQHNGSSLSGSVHLIFSSAALILQAPLSVFEGDTMVLRCLRRPGSALKTTTIYKNWEAQVPLRDGSDFRVHGAMLRDNGQYHCKADNESCCSVVSNTVEIQVQELFPHPQLTASPSQPTDGSPVNLTCETRLPPQRSDVQLQFCFFREGQALGSGCSSSPELQILAMRSEDTGSYWCQAQTVTLSVSKKSLRSYIHVRRAVPSVQIHTRPPQGSVFEGQELVLVCSVRGVPGPISVSWYRRSKVRVATEIALSRDAEFRIPTVKSSDAGKYYCEANSIPSTEVTIHMRVPVSHPVLTLSPPGSRATEGDVMTLRCEAQRGSLPILYRFFHEDALLKEIKATSWRKSSFRLPLTAEHSGSYYCTADNGLGPQHSAAVTLSVRVPVSHPVLTLSPPGAQAPEGDEMTLRCEAHRGSLPIQFRFFHEDALLKEIKATSWRESSFRLPLTAEHSGNYYCTADNGLGPQRSAAVTLSVIVPVSRPVLTLRAPGAQALVGDTVELHCEAQTGSPPILYRFYHNGVTLGSSSAPSGGGVSFNLSLTAEHSGNYSCEADNVLGAQRSEVMPLSVTVPASRPVLTLRAPGAQALVGDTVELHCKAQTGSPPILYRFYHDGVTLGNNSAPSGGGVSFNLSLTEEHSGNYSCEADNGVGTQRSEVVTLSITGLTGSRGGHVATGVTGVLLSLVGLAAVLLLFYYWLPGRAGGRPACDASSSSSHSDPQEPTYHNVPAWLEMQPVYSNVNPKGGDVVYSEVCHVQGRNKRAAAPTARLPEDKDSSVIYSQVKVYTPGSRSQLSASSAPHR</sequence>
<dbReference type="InterPro" id="IPR003598">
    <property type="entry name" value="Ig_sub2"/>
</dbReference>
<dbReference type="AlphaFoldDB" id="A0A671FEL0"/>
<evidence type="ECO:0000256" key="8">
    <source>
        <dbReference type="ARBA" id="ARBA00023157"/>
    </source>
</evidence>
<dbReference type="GO" id="GO:0006955">
    <property type="term" value="P:immune response"/>
    <property type="evidence" value="ECO:0007669"/>
    <property type="project" value="TreeGrafter"/>
</dbReference>
<feature type="domain" description="Ig-like" evidence="14">
    <location>
        <begin position="657"/>
        <end position="742"/>
    </location>
</feature>
<dbReference type="FunFam" id="2.60.40.10:FF:000357">
    <property type="entry name" value="Fc receptor like 1"/>
    <property type="match status" value="4"/>
</dbReference>
<dbReference type="OMA" id="NVPAWIE"/>
<dbReference type="PROSITE" id="PS50835">
    <property type="entry name" value="IG_LIKE"/>
    <property type="match status" value="8"/>
</dbReference>
<evidence type="ECO:0000256" key="3">
    <source>
        <dbReference type="ARBA" id="ARBA00022692"/>
    </source>
</evidence>
<dbReference type="SMART" id="SM00409">
    <property type="entry name" value="IG"/>
    <property type="match status" value="8"/>
</dbReference>
<comment type="subcellular location">
    <subcellularLocation>
        <location evidence="1">Cell membrane</location>
        <topology evidence="1">Single-pass type I membrane protein</topology>
    </subcellularLocation>
</comment>
<feature type="domain" description="Ig-like" evidence="14">
    <location>
        <begin position="23"/>
        <end position="97"/>
    </location>
</feature>
<evidence type="ECO:0000256" key="12">
    <source>
        <dbReference type="SAM" id="Phobius"/>
    </source>
</evidence>
<dbReference type="SMART" id="SM00408">
    <property type="entry name" value="IGc2"/>
    <property type="match status" value="7"/>
</dbReference>
<dbReference type="InterPro" id="IPR003599">
    <property type="entry name" value="Ig_sub"/>
</dbReference>
<keyword evidence="8" id="KW-1015">Disulfide bond</keyword>
<dbReference type="SUPFAM" id="SSF48726">
    <property type="entry name" value="Immunoglobulin"/>
    <property type="match status" value="8"/>
</dbReference>
<evidence type="ECO:0000256" key="9">
    <source>
        <dbReference type="ARBA" id="ARBA00023170"/>
    </source>
</evidence>
<feature type="transmembrane region" description="Helical" evidence="12">
    <location>
        <begin position="757"/>
        <end position="779"/>
    </location>
</feature>
<dbReference type="GO" id="GO:0004888">
    <property type="term" value="F:transmembrane signaling receptor activity"/>
    <property type="evidence" value="ECO:0007669"/>
    <property type="project" value="TreeGrafter"/>
</dbReference>
<reference evidence="15 16" key="1">
    <citation type="journal article" date="2015" name="Annu Rev Anim Biosci">
        <title>The Genome 10K Project: a way forward.</title>
        <authorList>
            <person name="Koepfli K.P."/>
            <person name="Paten B."/>
            <person name="O'Brien S.J."/>
            <person name="Koepfli K.P."/>
            <person name="Paten B."/>
            <person name="Antunes A."/>
            <person name="Belov K."/>
            <person name="Bustamante C."/>
            <person name="Castoe T.A."/>
            <person name="Clawson H."/>
            <person name="Crawford A.J."/>
            <person name="Diekhans M."/>
            <person name="Distel D."/>
            <person name="Durbin R."/>
            <person name="Earl D."/>
            <person name="Fujita M.K."/>
            <person name="Gamble T."/>
            <person name="Georges A."/>
            <person name="Gemmell N."/>
            <person name="Gilbert M.T."/>
            <person name="Graves J.M."/>
            <person name="Green R.E."/>
            <person name="Hickey G."/>
            <person name="Jarvis E.D."/>
            <person name="Johnson W."/>
            <person name="Komissarov A."/>
            <person name="Korf I."/>
            <person name="Kuhn R."/>
            <person name="Larkin D.M."/>
            <person name="Lewin H."/>
            <person name="Lopez J.V."/>
            <person name="Ma J."/>
            <person name="Marques-Bonet T."/>
            <person name="Miller W."/>
            <person name="Murphy R."/>
            <person name="Pevzner P."/>
            <person name="Shapiro B."/>
            <person name="Steiner C."/>
            <person name="Tamazian G."/>
            <person name="Venkatesh B."/>
            <person name="Wang J."/>
            <person name="Wayne R."/>
            <person name="Wiley E."/>
            <person name="Yang H."/>
            <person name="Zhang G."/>
            <person name="Haussler D."/>
            <person name="Ryder O."/>
            <person name="O'Brien S.J."/>
        </authorList>
    </citation>
    <scope>NUCLEOTIDE SEQUENCE</scope>
</reference>
<dbReference type="GO" id="GO:0043235">
    <property type="term" value="C:receptor complex"/>
    <property type="evidence" value="ECO:0007669"/>
    <property type="project" value="Ensembl"/>
</dbReference>
<keyword evidence="5" id="KW-0677">Repeat</keyword>
<evidence type="ECO:0000313" key="15">
    <source>
        <dbReference type="Ensembl" id="ENSRFEP00010024005.1"/>
    </source>
</evidence>
<reference evidence="15" key="5">
    <citation type="submission" date="2025-09" db="UniProtKB">
        <authorList>
            <consortium name="Ensembl"/>
        </authorList>
    </citation>
    <scope>IDENTIFICATION</scope>
</reference>
<keyword evidence="2" id="KW-1003">Cell membrane</keyword>
<reference evidence="15" key="4">
    <citation type="submission" date="2025-08" db="UniProtKB">
        <authorList>
            <consortium name="Ensembl"/>
        </authorList>
    </citation>
    <scope>IDENTIFICATION</scope>
</reference>
<dbReference type="InterPro" id="IPR007110">
    <property type="entry name" value="Ig-like_dom"/>
</dbReference>
<name>A0A671FEL0_RHIFE</name>
<feature type="signal peptide" evidence="13">
    <location>
        <begin position="1"/>
        <end position="15"/>
    </location>
</feature>
<gene>
    <name evidence="15" type="primary">FCRL5</name>
</gene>
<dbReference type="Gene3D" id="2.60.40.10">
    <property type="entry name" value="Immunoglobulins"/>
    <property type="match status" value="8"/>
</dbReference>
<evidence type="ECO:0000256" key="10">
    <source>
        <dbReference type="ARBA" id="ARBA00023180"/>
    </source>
</evidence>
<keyword evidence="16" id="KW-1185">Reference proteome</keyword>
<dbReference type="GO" id="GO:0015026">
    <property type="term" value="F:coreceptor activity"/>
    <property type="evidence" value="ECO:0007669"/>
    <property type="project" value="Ensembl"/>
</dbReference>
<evidence type="ECO:0000256" key="5">
    <source>
        <dbReference type="ARBA" id="ARBA00022737"/>
    </source>
</evidence>
<dbReference type="CDD" id="cd00096">
    <property type="entry name" value="Ig"/>
    <property type="match status" value="2"/>
</dbReference>
<feature type="domain" description="Ig-like" evidence="14">
    <location>
        <begin position="286"/>
        <end position="368"/>
    </location>
</feature>
<dbReference type="GO" id="GO:0042113">
    <property type="term" value="P:B cell activation"/>
    <property type="evidence" value="ECO:0007669"/>
    <property type="project" value="Ensembl"/>
</dbReference>
<reference evidence="16" key="3">
    <citation type="submission" date="2018-12" db="EMBL/GenBank/DDBJ databases">
        <title>G10K-VGP greater horseshoe bat female genome, primary haplotype.</title>
        <authorList>
            <person name="Teeling E."/>
            <person name="Myers G."/>
            <person name="Vernes S."/>
            <person name="Pippel M."/>
            <person name="Winkler S."/>
            <person name="Fedrigo O."/>
            <person name="Rhie A."/>
            <person name="Koren S."/>
            <person name="Phillippy A."/>
            <person name="Lewin H."/>
            <person name="Damas J."/>
            <person name="Howe K."/>
            <person name="Mountcastle J."/>
            <person name="Jarvis E.D."/>
        </authorList>
    </citation>
    <scope>NUCLEOTIDE SEQUENCE [LARGE SCALE GENOMIC DNA]</scope>
</reference>
<evidence type="ECO:0000256" key="6">
    <source>
        <dbReference type="ARBA" id="ARBA00022989"/>
    </source>
</evidence>
<dbReference type="Pfam" id="PF13895">
    <property type="entry name" value="Ig_2"/>
    <property type="match status" value="3"/>
</dbReference>
<dbReference type="InterPro" id="IPR013783">
    <property type="entry name" value="Ig-like_fold"/>
</dbReference>
<feature type="domain" description="Ig-like" evidence="14">
    <location>
        <begin position="193"/>
        <end position="271"/>
    </location>
</feature>
<organism evidence="15 16">
    <name type="scientific">Rhinolophus ferrumequinum</name>
    <name type="common">Greater horseshoe bat</name>
    <dbReference type="NCBI Taxonomy" id="59479"/>
    <lineage>
        <taxon>Eukaryota</taxon>
        <taxon>Metazoa</taxon>
        <taxon>Chordata</taxon>
        <taxon>Craniata</taxon>
        <taxon>Vertebrata</taxon>
        <taxon>Euteleostomi</taxon>
        <taxon>Mammalia</taxon>
        <taxon>Eutheria</taxon>
        <taxon>Laurasiatheria</taxon>
        <taxon>Chiroptera</taxon>
        <taxon>Yinpterochiroptera</taxon>
        <taxon>Rhinolophoidea</taxon>
        <taxon>Rhinolophidae</taxon>
        <taxon>Rhinolophinae</taxon>
        <taxon>Rhinolophus</taxon>
    </lineage>
</organism>
<dbReference type="InterPro" id="IPR036179">
    <property type="entry name" value="Ig-like_dom_sf"/>
</dbReference>
<keyword evidence="7 12" id="KW-0472">Membrane</keyword>
<evidence type="ECO:0000256" key="1">
    <source>
        <dbReference type="ARBA" id="ARBA00004251"/>
    </source>
</evidence>
<evidence type="ECO:0000259" key="14">
    <source>
        <dbReference type="PROSITE" id="PS50835"/>
    </source>
</evidence>
<keyword evidence="6 12" id="KW-1133">Transmembrane helix</keyword>
<evidence type="ECO:0000256" key="4">
    <source>
        <dbReference type="ARBA" id="ARBA00022729"/>
    </source>
</evidence>
<dbReference type="Pfam" id="PF13927">
    <property type="entry name" value="Ig_3"/>
    <property type="match status" value="3"/>
</dbReference>
<evidence type="ECO:0000256" key="11">
    <source>
        <dbReference type="ARBA" id="ARBA00023319"/>
    </source>
</evidence>
<feature type="domain" description="Ig-like" evidence="14">
    <location>
        <begin position="378"/>
        <end position="463"/>
    </location>
</feature>
<dbReference type="PANTHER" id="PTHR11481:SF68">
    <property type="entry name" value="FC RECEPTOR-LIKE PROTEIN 5"/>
    <property type="match status" value="1"/>
</dbReference>
<reference evidence="15 16" key="2">
    <citation type="journal article" date="2018" name="Annu Rev Anim Biosci">
        <title>Bat Biology, Genomes, and the Bat1K Project: To Generate Chromosome-Level Genomes for All Living Bat Species.</title>
        <authorList>
            <person name="Teeling E.C."/>
            <person name="Vernes S.C."/>
            <person name="Davalos L.M."/>
            <person name="Ray D.A."/>
            <person name="Gilbert M.T.P."/>
            <person name="Myers E."/>
        </authorList>
    </citation>
    <scope>NUCLEOTIDE SEQUENCE</scope>
</reference>
<dbReference type="FunCoup" id="A0A671FEL0">
    <property type="interactions" value="150"/>
</dbReference>
<feature type="domain" description="Ig-like" evidence="14">
    <location>
        <begin position="564"/>
        <end position="651"/>
    </location>
</feature>
<feature type="domain" description="Ig-like" evidence="14">
    <location>
        <begin position="471"/>
        <end position="556"/>
    </location>
</feature>
<dbReference type="GO" id="GO:0007166">
    <property type="term" value="P:cell surface receptor signaling pathway"/>
    <property type="evidence" value="ECO:0007669"/>
    <property type="project" value="TreeGrafter"/>
</dbReference>
<dbReference type="Ensembl" id="ENSRFET00010026109.1">
    <property type="protein sequence ID" value="ENSRFEP00010024005.1"/>
    <property type="gene ID" value="ENSRFEG00010016069.1"/>
</dbReference>
<dbReference type="GeneTree" id="ENSGT01050000244808"/>
<evidence type="ECO:0000256" key="7">
    <source>
        <dbReference type="ARBA" id="ARBA00023136"/>
    </source>
</evidence>
<evidence type="ECO:0000313" key="16">
    <source>
        <dbReference type="Proteomes" id="UP000472240"/>
    </source>
</evidence>
<dbReference type="GO" id="GO:0009897">
    <property type="term" value="C:external side of plasma membrane"/>
    <property type="evidence" value="ECO:0007669"/>
    <property type="project" value="TreeGrafter"/>
</dbReference>
<dbReference type="FunFam" id="2.60.40.10:FF:001308">
    <property type="entry name" value="Fc receptor like 4"/>
    <property type="match status" value="1"/>
</dbReference>